<name>A0ABP4EDA9_9ACTN</name>
<evidence type="ECO:0000313" key="2">
    <source>
        <dbReference type="EMBL" id="GAA1099499.1"/>
    </source>
</evidence>
<comment type="caution">
    <text evidence="2">The sequence shown here is derived from an EMBL/GenBank/DDBJ whole genome shotgun (WGS) entry which is preliminary data.</text>
</comment>
<dbReference type="Pfam" id="PF12680">
    <property type="entry name" value="SnoaL_2"/>
    <property type="match status" value="1"/>
</dbReference>
<dbReference type="InterPro" id="IPR032710">
    <property type="entry name" value="NTF2-like_dom_sf"/>
</dbReference>
<sequence length="93" mass="10178">MALYAEDAVKHEPLGVASHHGLDAIREFDIQSAATGFSVTRHSPITVSNHFSAVQVRVQFEGVPDFLATDLFEFDEHGKITSLSVLIDIEARA</sequence>
<dbReference type="EMBL" id="BAAALG010000006">
    <property type="protein sequence ID" value="GAA1099499.1"/>
    <property type="molecule type" value="Genomic_DNA"/>
</dbReference>
<accession>A0ABP4EDA9</accession>
<evidence type="ECO:0000259" key="1">
    <source>
        <dbReference type="Pfam" id="PF12680"/>
    </source>
</evidence>
<evidence type="ECO:0000313" key="3">
    <source>
        <dbReference type="Proteomes" id="UP001501581"/>
    </source>
</evidence>
<feature type="domain" description="SnoaL-like" evidence="1">
    <location>
        <begin position="1"/>
        <end position="82"/>
    </location>
</feature>
<keyword evidence="3" id="KW-1185">Reference proteome</keyword>
<dbReference type="InterPro" id="IPR037401">
    <property type="entry name" value="SnoaL-like"/>
</dbReference>
<dbReference type="Gene3D" id="3.10.450.50">
    <property type="match status" value="1"/>
</dbReference>
<reference evidence="3" key="1">
    <citation type="journal article" date="2019" name="Int. J. Syst. Evol. Microbiol.">
        <title>The Global Catalogue of Microorganisms (GCM) 10K type strain sequencing project: providing services to taxonomists for standard genome sequencing and annotation.</title>
        <authorList>
            <consortium name="The Broad Institute Genomics Platform"/>
            <consortium name="The Broad Institute Genome Sequencing Center for Infectious Disease"/>
            <person name="Wu L."/>
            <person name="Ma J."/>
        </authorList>
    </citation>
    <scope>NUCLEOTIDE SEQUENCE [LARGE SCALE GENOMIC DNA]</scope>
    <source>
        <strain evidence="3">JCM 13008</strain>
    </source>
</reference>
<organism evidence="2 3">
    <name type="scientific">Nocardioides dubius</name>
    <dbReference type="NCBI Taxonomy" id="317019"/>
    <lineage>
        <taxon>Bacteria</taxon>
        <taxon>Bacillati</taxon>
        <taxon>Actinomycetota</taxon>
        <taxon>Actinomycetes</taxon>
        <taxon>Propionibacteriales</taxon>
        <taxon>Nocardioidaceae</taxon>
        <taxon>Nocardioides</taxon>
    </lineage>
</organism>
<protein>
    <recommendedName>
        <fullName evidence="1">SnoaL-like domain-containing protein</fullName>
    </recommendedName>
</protein>
<dbReference type="SUPFAM" id="SSF54427">
    <property type="entry name" value="NTF2-like"/>
    <property type="match status" value="1"/>
</dbReference>
<gene>
    <name evidence="2" type="ORF">GCM10009668_16500</name>
</gene>
<dbReference type="Proteomes" id="UP001501581">
    <property type="component" value="Unassembled WGS sequence"/>
</dbReference>
<proteinExistence type="predicted"/>